<evidence type="ECO:0000256" key="7">
    <source>
        <dbReference type="ARBA" id="ARBA00022801"/>
    </source>
</evidence>
<accession>A0ABP1QNY1</accession>
<dbReference type="Pfam" id="PF00576">
    <property type="entry name" value="Transthyretin"/>
    <property type="match status" value="1"/>
</dbReference>
<dbReference type="EC" id="3.5.2.17" evidence="5"/>
<dbReference type="PANTHER" id="PTHR10395:SF7">
    <property type="entry name" value="5-HYDROXYISOURATE HYDROLASE"/>
    <property type="match status" value="1"/>
</dbReference>
<dbReference type="Proteomes" id="UP001642540">
    <property type="component" value="Unassembled WGS sequence"/>
</dbReference>
<dbReference type="SUPFAM" id="SSF49472">
    <property type="entry name" value="Transthyretin (synonym: prealbumin)"/>
    <property type="match status" value="1"/>
</dbReference>
<comment type="similarity">
    <text evidence="3">Belongs to the transthyretin family. 5-hydroxyisourate hydrolase subfamily.</text>
</comment>
<reference evidence="10 11" key="1">
    <citation type="submission" date="2024-08" db="EMBL/GenBank/DDBJ databases">
        <authorList>
            <person name="Cucini C."/>
            <person name="Frati F."/>
        </authorList>
    </citation>
    <scope>NUCLEOTIDE SEQUENCE [LARGE SCALE GENOMIC DNA]</scope>
</reference>
<evidence type="ECO:0000256" key="2">
    <source>
        <dbReference type="ARBA" id="ARBA00002704"/>
    </source>
</evidence>
<comment type="subunit">
    <text evidence="4">Homotetramer.</text>
</comment>
<dbReference type="PRINTS" id="PR00189">
    <property type="entry name" value="TRNSTHYRETIN"/>
</dbReference>
<dbReference type="Gene3D" id="2.60.40.180">
    <property type="entry name" value="Transthyretin/hydroxyisourate hydrolase domain"/>
    <property type="match status" value="1"/>
</dbReference>
<feature type="compositionally biased region" description="Low complexity" evidence="8">
    <location>
        <begin position="67"/>
        <end position="79"/>
    </location>
</feature>
<evidence type="ECO:0000256" key="1">
    <source>
        <dbReference type="ARBA" id="ARBA00001043"/>
    </source>
</evidence>
<comment type="caution">
    <text evidence="10">The sequence shown here is derived from an EMBL/GenBank/DDBJ whole genome shotgun (WGS) entry which is preliminary data.</text>
</comment>
<sequence>MPGHKEHLVLAGLGVKAFVEVNGKFLKEVEGPLLLFLRSEGVGANSPLEGIDVELGARSEKNETRESTSTASSMSENSNPLTSHVLDTAIGRQAVGVTVTLSKYENGQWQNVSKQVTNSDGRIGNLISSEEFTPSKYRLRFETRCYFEGRGEKTFYPYIEVVFEIEKPKEHYHVPVLISPYGYSTYRGS</sequence>
<dbReference type="NCBIfam" id="TIGR02962">
    <property type="entry name" value="hdxy_isourate"/>
    <property type="match status" value="1"/>
</dbReference>
<evidence type="ECO:0000256" key="6">
    <source>
        <dbReference type="ARBA" id="ARBA00022631"/>
    </source>
</evidence>
<keyword evidence="7" id="KW-0378">Hydrolase</keyword>
<dbReference type="InterPro" id="IPR014306">
    <property type="entry name" value="Hydroxyisourate_hydrolase"/>
</dbReference>
<evidence type="ECO:0000313" key="10">
    <source>
        <dbReference type="EMBL" id="CAL8105519.1"/>
    </source>
</evidence>
<feature type="domain" description="Transthyretin/hydroxyisourate hydrolase" evidence="9">
    <location>
        <begin position="76"/>
        <end position="188"/>
    </location>
</feature>
<dbReference type="SMART" id="SM00095">
    <property type="entry name" value="TR_THY"/>
    <property type="match status" value="1"/>
</dbReference>
<dbReference type="InterPro" id="IPR036817">
    <property type="entry name" value="Transthyretin/HIU_hydrolase_sf"/>
</dbReference>
<dbReference type="InterPro" id="IPR023416">
    <property type="entry name" value="Transthyretin/HIU_hydrolase_d"/>
</dbReference>
<name>A0ABP1QNY1_9HEXA</name>
<dbReference type="CDD" id="cd05822">
    <property type="entry name" value="TLP_HIUase"/>
    <property type="match status" value="1"/>
</dbReference>
<evidence type="ECO:0000313" key="11">
    <source>
        <dbReference type="Proteomes" id="UP001642540"/>
    </source>
</evidence>
<evidence type="ECO:0000256" key="8">
    <source>
        <dbReference type="SAM" id="MobiDB-lite"/>
    </source>
</evidence>
<dbReference type="InterPro" id="IPR023419">
    <property type="entry name" value="Transthyretin_CS"/>
</dbReference>
<comment type="catalytic activity">
    <reaction evidence="1">
        <text>5-hydroxyisourate + H2O = 5-hydroxy-2-oxo-4-ureido-2,5-dihydro-1H-imidazole-5-carboxylate + H(+)</text>
        <dbReference type="Rhea" id="RHEA:23736"/>
        <dbReference type="ChEBI" id="CHEBI:15377"/>
        <dbReference type="ChEBI" id="CHEBI:15378"/>
        <dbReference type="ChEBI" id="CHEBI:18072"/>
        <dbReference type="ChEBI" id="CHEBI:58639"/>
        <dbReference type="EC" id="3.5.2.17"/>
    </reaction>
</comment>
<proteinExistence type="inferred from homology"/>
<evidence type="ECO:0000256" key="4">
    <source>
        <dbReference type="ARBA" id="ARBA00011881"/>
    </source>
</evidence>
<keyword evidence="11" id="KW-1185">Reference proteome</keyword>
<keyword evidence="6" id="KW-0659">Purine metabolism</keyword>
<feature type="region of interest" description="Disordered" evidence="8">
    <location>
        <begin position="54"/>
        <end position="81"/>
    </location>
</feature>
<dbReference type="EMBL" id="CAXLJM020000036">
    <property type="protein sequence ID" value="CAL8105519.1"/>
    <property type="molecule type" value="Genomic_DNA"/>
</dbReference>
<feature type="compositionally biased region" description="Basic and acidic residues" evidence="8">
    <location>
        <begin position="55"/>
        <end position="66"/>
    </location>
</feature>
<evidence type="ECO:0000259" key="9">
    <source>
        <dbReference type="SMART" id="SM00095"/>
    </source>
</evidence>
<evidence type="ECO:0000256" key="5">
    <source>
        <dbReference type="ARBA" id="ARBA00012609"/>
    </source>
</evidence>
<dbReference type="PROSITE" id="PS00769">
    <property type="entry name" value="TRANSTHYRETIN_2"/>
    <property type="match status" value="1"/>
</dbReference>
<dbReference type="InterPro" id="IPR000895">
    <property type="entry name" value="Transthyretin/HIU_hydrolase"/>
</dbReference>
<evidence type="ECO:0000256" key="3">
    <source>
        <dbReference type="ARBA" id="ARBA00009850"/>
    </source>
</evidence>
<organism evidence="10 11">
    <name type="scientific">Orchesella dallaii</name>
    <dbReference type="NCBI Taxonomy" id="48710"/>
    <lineage>
        <taxon>Eukaryota</taxon>
        <taxon>Metazoa</taxon>
        <taxon>Ecdysozoa</taxon>
        <taxon>Arthropoda</taxon>
        <taxon>Hexapoda</taxon>
        <taxon>Collembola</taxon>
        <taxon>Entomobryomorpha</taxon>
        <taxon>Entomobryoidea</taxon>
        <taxon>Orchesellidae</taxon>
        <taxon>Orchesellinae</taxon>
        <taxon>Orchesella</taxon>
    </lineage>
</organism>
<dbReference type="PANTHER" id="PTHR10395">
    <property type="entry name" value="URICASE AND TRANSTHYRETIN-RELATED"/>
    <property type="match status" value="1"/>
</dbReference>
<gene>
    <name evidence="10" type="ORF">ODALV1_LOCUS12092</name>
</gene>
<comment type="function">
    <text evidence="2">Catalyzes the hydrolysis of 5-hydroxyisourate (HIU) to 2-oxo-4-hydroxy-4-carboxy-5-ureidoimidazoline (OHCU).</text>
</comment>
<protein>
    <recommendedName>
        <fullName evidence="5">hydroxyisourate hydrolase</fullName>
        <ecNumber evidence="5">3.5.2.17</ecNumber>
    </recommendedName>
</protein>